<dbReference type="InterPro" id="IPR052715">
    <property type="entry name" value="RAYT_transposase"/>
</dbReference>
<name>A0A6N4SVZ2_CYTH3</name>
<keyword evidence="3" id="KW-1185">Reference proteome</keyword>
<dbReference type="InterPro" id="IPR036515">
    <property type="entry name" value="Transposase_17_sf"/>
</dbReference>
<dbReference type="PANTHER" id="PTHR36966">
    <property type="entry name" value="REP-ASSOCIATED TYROSINE TRANSPOSASE"/>
    <property type="match status" value="1"/>
</dbReference>
<evidence type="ECO:0000259" key="1">
    <source>
        <dbReference type="SMART" id="SM01321"/>
    </source>
</evidence>
<feature type="domain" description="Transposase IS200-like" evidence="1">
    <location>
        <begin position="11"/>
        <end position="135"/>
    </location>
</feature>
<dbReference type="EMBL" id="CP000383">
    <property type="protein sequence ID" value="ABG60604.1"/>
    <property type="molecule type" value="Genomic_DNA"/>
</dbReference>
<sequence>MDKIIFHPEFFTGTILNWNKLLTPEKYKHVILEELKFLVHSNKIILYAYCIMDNHIHLIWQVKGDTNPSIIKRSFFTPTAQYFKRDLKLNDPNVLEYFKSTQQDRTYHFWERRSLGIDLFTDKVFEQKLDYIHNNPVKANLCEKQEYYKYSSASFYLTGIDYWNMLTHYRG</sequence>
<organism evidence="2 3">
    <name type="scientific">Cytophaga hutchinsonii (strain ATCC 33406 / DSM 1761 / CIP 103989 / NBRC 15051 / NCIMB 9469 / D465)</name>
    <dbReference type="NCBI Taxonomy" id="269798"/>
    <lineage>
        <taxon>Bacteria</taxon>
        <taxon>Pseudomonadati</taxon>
        <taxon>Bacteroidota</taxon>
        <taxon>Cytophagia</taxon>
        <taxon>Cytophagales</taxon>
        <taxon>Cytophagaceae</taxon>
        <taxon>Cytophaga</taxon>
    </lineage>
</organism>
<protein>
    <submittedName>
        <fullName evidence="2">Transposase</fullName>
    </submittedName>
</protein>
<dbReference type="PANTHER" id="PTHR36966:SF1">
    <property type="entry name" value="REP-ASSOCIATED TYROSINE TRANSPOSASE"/>
    <property type="match status" value="1"/>
</dbReference>
<dbReference type="InterPro" id="IPR002686">
    <property type="entry name" value="Transposase_17"/>
</dbReference>
<dbReference type="Gene3D" id="3.30.70.1290">
    <property type="entry name" value="Transposase IS200-like"/>
    <property type="match status" value="1"/>
</dbReference>
<dbReference type="Proteomes" id="UP000001822">
    <property type="component" value="Chromosome"/>
</dbReference>
<dbReference type="KEGG" id="chu:CHU_3368"/>
<evidence type="ECO:0000313" key="3">
    <source>
        <dbReference type="Proteomes" id="UP000001822"/>
    </source>
</evidence>
<dbReference type="SMART" id="SM01321">
    <property type="entry name" value="Y1_Tnp"/>
    <property type="match status" value="1"/>
</dbReference>
<reference evidence="2 3" key="1">
    <citation type="journal article" date="2007" name="Appl. Environ. Microbiol.">
        <title>Genome sequence of the cellulolytic gliding bacterium Cytophaga hutchinsonii.</title>
        <authorList>
            <person name="Xie G."/>
            <person name="Bruce D.C."/>
            <person name="Challacombe J.F."/>
            <person name="Chertkov O."/>
            <person name="Detter J.C."/>
            <person name="Gilna P."/>
            <person name="Han C.S."/>
            <person name="Lucas S."/>
            <person name="Misra M."/>
            <person name="Myers G.L."/>
            <person name="Richardson P."/>
            <person name="Tapia R."/>
            <person name="Thayer N."/>
            <person name="Thompson L.S."/>
            <person name="Brettin T.S."/>
            <person name="Henrissat B."/>
            <person name="Wilson D.B."/>
            <person name="McBride M.J."/>
        </authorList>
    </citation>
    <scope>NUCLEOTIDE SEQUENCE [LARGE SCALE GENOMIC DNA]</scope>
    <source>
        <strain evidence="3">ATCC 33406 / DSM 1761 / CIP 103989 / NBRC 15051 / NCIMB 9469 / D465</strain>
    </source>
</reference>
<dbReference type="GO" id="GO:0006313">
    <property type="term" value="P:DNA transposition"/>
    <property type="evidence" value="ECO:0007669"/>
    <property type="project" value="InterPro"/>
</dbReference>
<dbReference type="SUPFAM" id="SSF143422">
    <property type="entry name" value="Transposase IS200-like"/>
    <property type="match status" value="1"/>
</dbReference>
<evidence type="ECO:0000313" key="2">
    <source>
        <dbReference type="EMBL" id="ABG60604.1"/>
    </source>
</evidence>
<dbReference type="RefSeq" id="WP_011586712.1">
    <property type="nucleotide sequence ID" value="NC_008255.1"/>
</dbReference>
<dbReference type="OrthoDB" id="9788881at2"/>
<dbReference type="GO" id="GO:0004803">
    <property type="term" value="F:transposase activity"/>
    <property type="evidence" value="ECO:0007669"/>
    <property type="project" value="InterPro"/>
</dbReference>
<proteinExistence type="predicted"/>
<dbReference type="AlphaFoldDB" id="A0A6N4SVZ2"/>
<gene>
    <name evidence="2" type="ordered locus">CHU_3368</name>
</gene>
<dbReference type="GO" id="GO:0043565">
    <property type="term" value="F:sequence-specific DNA binding"/>
    <property type="evidence" value="ECO:0007669"/>
    <property type="project" value="TreeGrafter"/>
</dbReference>
<accession>A0A6N4SVZ2</accession>